<name>A0ABD0K917_9CAEN</name>
<accession>A0ABD0K917</accession>
<comment type="caution">
    <text evidence="1">The sequence shown here is derived from an EMBL/GenBank/DDBJ whole genome shotgun (WGS) entry which is preliminary data.</text>
</comment>
<dbReference type="Proteomes" id="UP001519460">
    <property type="component" value="Unassembled WGS sequence"/>
</dbReference>
<sequence length="297" mass="34174">MLSTIPLLPSLQSLAVRLMLRDKRWDVISNAVLCRVWEDVRRSVLKAAVEQREWTTVKHMADHSLYDDERKWALTEACNEKRWDVVVALADFGHDKDQLRRIYRQVAEHADWDTVLEMFERGADVQSVREELETASFNQETVPTPAVLAGYKYRLGQVTSLENQVESDAQNIQNVIEESNWRAVLHKVRRDATTLSLALHAAIEKEAWHIVVQLVRLGMDAAQRDSLFPEVIRRRQWGVGRALLECGFFDGGEHGVSVELRRAALPQLVNVGQWILVPRVMEHGVETKRDGRWCGRH</sequence>
<gene>
    <name evidence="1" type="ORF">BaRGS_00025139</name>
</gene>
<dbReference type="Gene3D" id="1.25.40.20">
    <property type="entry name" value="Ankyrin repeat-containing domain"/>
    <property type="match status" value="1"/>
</dbReference>
<proteinExistence type="predicted"/>
<dbReference type="SUPFAM" id="SSF48403">
    <property type="entry name" value="Ankyrin repeat"/>
    <property type="match status" value="1"/>
</dbReference>
<evidence type="ECO:0000313" key="2">
    <source>
        <dbReference type="Proteomes" id="UP001519460"/>
    </source>
</evidence>
<dbReference type="EMBL" id="JACVVK020000224">
    <property type="protein sequence ID" value="KAK7483586.1"/>
    <property type="molecule type" value="Genomic_DNA"/>
</dbReference>
<organism evidence="1 2">
    <name type="scientific">Batillaria attramentaria</name>
    <dbReference type="NCBI Taxonomy" id="370345"/>
    <lineage>
        <taxon>Eukaryota</taxon>
        <taxon>Metazoa</taxon>
        <taxon>Spiralia</taxon>
        <taxon>Lophotrochozoa</taxon>
        <taxon>Mollusca</taxon>
        <taxon>Gastropoda</taxon>
        <taxon>Caenogastropoda</taxon>
        <taxon>Sorbeoconcha</taxon>
        <taxon>Cerithioidea</taxon>
        <taxon>Batillariidae</taxon>
        <taxon>Batillaria</taxon>
    </lineage>
</organism>
<dbReference type="AlphaFoldDB" id="A0ABD0K917"/>
<dbReference type="InterPro" id="IPR036770">
    <property type="entry name" value="Ankyrin_rpt-contain_sf"/>
</dbReference>
<keyword evidence="2" id="KW-1185">Reference proteome</keyword>
<evidence type="ECO:0000313" key="1">
    <source>
        <dbReference type="EMBL" id="KAK7483586.1"/>
    </source>
</evidence>
<protein>
    <submittedName>
        <fullName evidence="1">Uncharacterized protein</fullName>
    </submittedName>
</protein>
<reference evidence="1 2" key="1">
    <citation type="journal article" date="2023" name="Sci. Data">
        <title>Genome assembly of the Korean intertidal mud-creeper Batillaria attramentaria.</title>
        <authorList>
            <person name="Patra A.K."/>
            <person name="Ho P.T."/>
            <person name="Jun S."/>
            <person name="Lee S.J."/>
            <person name="Kim Y."/>
            <person name="Won Y.J."/>
        </authorList>
    </citation>
    <scope>NUCLEOTIDE SEQUENCE [LARGE SCALE GENOMIC DNA]</scope>
    <source>
        <strain evidence="1">Wonlab-2016</strain>
    </source>
</reference>